<dbReference type="InterPro" id="IPR021607">
    <property type="entry name" value="DUF3224"/>
</dbReference>
<evidence type="ECO:0000313" key="1">
    <source>
        <dbReference type="EMBL" id="OOV88030.1"/>
    </source>
</evidence>
<dbReference type="Gene3D" id="2.40.350.10">
    <property type="entry name" value="SO1590-like"/>
    <property type="match status" value="1"/>
</dbReference>
<dbReference type="SUPFAM" id="SSF159238">
    <property type="entry name" value="SO1590-like"/>
    <property type="match status" value="1"/>
</dbReference>
<gene>
    <name evidence="1" type="ORF">BTA35_0200250</name>
</gene>
<evidence type="ECO:0008006" key="3">
    <source>
        <dbReference type="Google" id="ProtNLM"/>
    </source>
</evidence>
<reference evidence="1" key="1">
    <citation type="submission" date="2017-02" db="EMBL/GenBank/DDBJ databases">
        <title>Draft Genome Sequence of the Salt Water Bacterium Oceanospirillum linum ATCC 11336.</title>
        <authorList>
            <person name="Trachtenberg A.M."/>
            <person name="Carney J.G."/>
            <person name="Linnane J.D."/>
            <person name="Rheaume B.A."/>
            <person name="Pitts N.L."/>
            <person name="Mykles D.L."/>
            <person name="Maclea K.S."/>
        </authorList>
    </citation>
    <scope>NUCLEOTIDE SEQUENCE [LARGE SCALE GENOMIC DNA]</scope>
    <source>
        <strain evidence="1">ATCC 11336</strain>
    </source>
</reference>
<dbReference type="InterPro" id="IPR023159">
    <property type="entry name" value="SO1590-like_sf"/>
</dbReference>
<keyword evidence="2" id="KW-1185">Reference proteome</keyword>
<dbReference type="Proteomes" id="UP000190064">
    <property type="component" value="Unassembled WGS sequence"/>
</dbReference>
<proteinExistence type="predicted"/>
<dbReference type="AlphaFoldDB" id="A0A1T1HE67"/>
<name>A0A1T1HE67_OCELI</name>
<dbReference type="Pfam" id="PF11528">
    <property type="entry name" value="DUF3224"/>
    <property type="match status" value="1"/>
</dbReference>
<dbReference type="EMBL" id="MTSD02000001">
    <property type="protein sequence ID" value="OOV88030.1"/>
    <property type="molecule type" value="Genomic_DNA"/>
</dbReference>
<accession>A0A1T1HE67</accession>
<dbReference type="STRING" id="966.BTA35_0200250"/>
<organism evidence="1 2">
    <name type="scientific">Oceanospirillum linum</name>
    <dbReference type="NCBI Taxonomy" id="966"/>
    <lineage>
        <taxon>Bacteria</taxon>
        <taxon>Pseudomonadati</taxon>
        <taxon>Pseudomonadota</taxon>
        <taxon>Gammaproteobacteria</taxon>
        <taxon>Oceanospirillales</taxon>
        <taxon>Oceanospirillaceae</taxon>
        <taxon>Oceanospirillum</taxon>
    </lineage>
</organism>
<protein>
    <recommendedName>
        <fullName evidence="3">DUF3224 domain-containing protein</fullName>
    </recommendedName>
</protein>
<evidence type="ECO:0000313" key="2">
    <source>
        <dbReference type="Proteomes" id="UP000190064"/>
    </source>
</evidence>
<comment type="caution">
    <text evidence="1">The sequence shown here is derived from an EMBL/GenBank/DDBJ whole genome shotgun (WGS) entry which is preliminary data.</text>
</comment>
<dbReference type="RefSeq" id="WP_077242439.1">
    <property type="nucleotide sequence ID" value="NZ_FXTS01000001.1"/>
</dbReference>
<sequence>MQITGKFNVALNPLDITSESADGMALGRMSVDKQFFGELNAVSKGEMLSALTPTRGSAGYVAIEQVTGTLQGKTGSFVLQHFGLMDRGYDKLILEVVPDSATGQLEGLKGCMKIRIEAGDQHFYDFDFYLPGLEAETEVDQAENTE</sequence>